<dbReference type="GO" id="GO:0004525">
    <property type="term" value="F:ribonuclease III activity"/>
    <property type="evidence" value="ECO:0007669"/>
    <property type="project" value="UniProtKB-UniRule"/>
</dbReference>
<dbReference type="Gene3D" id="3.30.160.20">
    <property type="match status" value="1"/>
</dbReference>
<dbReference type="NCBIfam" id="TIGR02191">
    <property type="entry name" value="RNaseIII"/>
    <property type="match status" value="1"/>
</dbReference>
<feature type="binding site" evidence="9">
    <location>
        <position position="128"/>
    </location>
    <ligand>
        <name>Mg(2+)</name>
        <dbReference type="ChEBI" id="CHEBI:18420"/>
    </ligand>
</feature>
<comment type="caution">
    <text evidence="12">The sequence shown here is derived from an EMBL/GenBank/DDBJ whole genome shotgun (WGS) entry which is preliminary data.</text>
</comment>
<dbReference type="PANTHER" id="PTHR11207">
    <property type="entry name" value="RIBONUCLEASE III"/>
    <property type="match status" value="1"/>
</dbReference>
<dbReference type="PROSITE" id="PS00517">
    <property type="entry name" value="RNASE_3_1"/>
    <property type="match status" value="1"/>
</dbReference>
<dbReference type="Pfam" id="PF14622">
    <property type="entry name" value="Ribonucleas_3_3"/>
    <property type="match status" value="1"/>
</dbReference>
<dbReference type="GO" id="GO:0008033">
    <property type="term" value="P:tRNA processing"/>
    <property type="evidence" value="ECO:0007669"/>
    <property type="project" value="UniProtKB-KW"/>
</dbReference>
<dbReference type="GO" id="GO:0046872">
    <property type="term" value="F:metal ion binding"/>
    <property type="evidence" value="ECO:0007669"/>
    <property type="project" value="UniProtKB-KW"/>
</dbReference>
<comment type="subunit">
    <text evidence="9">Homodimer.</text>
</comment>
<feature type="domain" description="RNase III" evidence="11">
    <location>
        <begin position="13"/>
        <end position="139"/>
    </location>
</feature>
<keyword evidence="8 9" id="KW-0694">RNA-binding</keyword>
<keyword evidence="5 9" id="KW-0540">Nuclease</keyword>
<dbReference type="GO" id="GO:0006364">
    <property type="term" value="P:rRNA processing"/>
    <property type="evidence" value="ECO:0007669"/>
    <property type="project" value="UniProtKB-UniRule"/>
</dbReference>
<feature type="binding site" evidence="9">
    <location>
        <position position="125"/>
    </location>
    <ligand>
        <name>Mg(2+)</name>
        <dbReference type="ChEBI" id="CHEBI:18420"/>
    </ligand>
</feature>
<keyword evidence="9" id="KW-0963">Cytoplasm</keyword>
<feature type="active site" evidence="9">
    <location>
        <position position="56"/>
    </location>
</feature>
<evidence type="ECO:0000256" key="4">
    <source>
        <dbReference type="ARBA" id="ARBA00022664"/>
    </source>
</evidence>
<evidence type="ECO:0000256" key="7">
    <source>
        <dbReference type="ARBA" id="ARBA00022801"/>
    </source>
</evidence>
<keyword evidence="7 9" id="KW-0378">Hydrolase</keyword>
<comment type="cofactor">
    <cofactor evidence="9">
        <name>Mg(2+)</name>
        <dbReference type="ChEBI" id="CHEBI:18420"/>
    </cofactor>
</comment>
<keyword evidence="6 9" id="KW-0255">Endonuclease</keyword>
<reference evidence="12 13" key="1">
    <citation type="submission" date="2019-08" db="EMBL/GenBank/DDBJ databases">
        <title>In-depth cultivation of the pig gut microbiome towards novel bacterial diversity and tailored functional studies.</title>
        <authorList>
            <person name="Wylensek D."/>
            <person name="Hitch T.C.A."/>
            <person name="Clavel T."/>
        </authorList>
    </citation>
    <scope>NUCLEOTIDE SEQUENCE [LARGE SCALE GENOMIC DNA]</scope>
    <source>
        <strain evidence="12 13">WB03_NA08</strain>
    </source>
</reference>
<comment type="catalytic activity">
    <reaction evidence="1 9">
        <text>Endonucleolytic cleavage to 5'-phosphomonoester.</text>
        <dbReference type="EC" id="3.1.26.3"/>
    </reaction>
</comment>
<dbReference type="SUPFAM" id="SSF69065">
    <property type="entry name" value="RNase III domain-like"/>
    <property type="match status" value="1"/>
</dbReference>
<dbReference type="HAMAP" id="MF_00104">
    <property type="entry name" value="RNase_III"/>
    <property type="match status" value="1"/>
</dbReference>
<dbReference type="Proteomes" id="UP000470875">
    <property type="component" value="Unassembled WGS sequence"/>
</dbReference>
<evidence type="ECO:0000256" key="1">
    <source>
        <dbReference type="ARBA" id="ARBA00000109"/>
    </source>
</evidence>
<comment type="function">
    <text evidence="9">Digests double-stranded RNA. Involved in the processing of primary rRNA transcript to yield the immediate precursors to the large and small rRNAs (23S and 16S). Processes some mRNAs, and tRNAs when they are encoded in the rRNA operon. Processes pre-crRNA and tracrRNA of type II CRISPR loci if present in the organism.</text>
</comment>
<keyword evidence="4 9" id="KW-0507">mRNA processing</keyword>
<feature type="domain" description="DRBM" evidence="10">
    <location>
        <begin position="166"/>
        <end position="233"/>
    </location>
</feature>
<dbReference type="InterPro" id="IPR036389">
    <property type="entry name" value="RNase_III_sf"/>
</dbReference>
<dbReference type="FunFam" id="1.10.1520.10:FF:000001">
    <property type="entry name" value="Ribonuclease 3"/>
    <property type="match status" value="1"/>
</dbReference>
<keyword evidence="9" id="KW-0699">rRNA-binding</keyword>
<keyword evidence="13" id="KW-1185">Reference proteome</keyword>
<dbReference type="GO" id="GO:0006397">
    <property type="term" value="P:mRNA processing"/>
    <property type="evidence" value="ECO:0007669"/>
    <property type="project" value="UniProtKB-UniRule"/>
</dbReference>
<evidence type="ECO:0000256" key="2">
    <source>
        <dbReference type="ARBA" id="ARBA00010183"/>
    </source>
</evidence>
<dbReference type="GO" id="GO:0003725">
    <property type="term" value="F:double-stranded RNA binding"/>
    <property type="evidence" value="ECO:0007669"/>
    <property type="project" value="TreeGrafter"/>
</dbReference>
<dbReference type="Gene3D" id="1.10.1520.10">
    <property type="entry name" value="Ribonuclease III domain"/>
    <property type="match status" value="1"/>
</dbReference>
<name>A0A6N7VPK0_9ACTO</name>
<feature type="active site" evidence="9">
    <location>
        <position position="128"/>
    </location>
</feature>
<comment type="similarity">
    <text evidence="2">Belongs to the ribonuclease III family.</text>
</comment>
<sequence>MSRGDRGPKNADVEELSRNWGVHIDGELLVLALTHRSFANEMGGLPHNERLEFLGDSVLSIVVTDFLFHRFPDSPESELAKMRSATVSQTPLAEMARRIGLGDFILLGVGENKMGGRDKDSILSDTLEALIGATYLSEGMETTRAVVLELLGPLLDDVENRGKTMDWKTPLMEYAQSKNVDVVYQVQGSGPDHARMYDAEVLVNGQVLGSAQSSSKRHAENLAAKEALDSLGYA</sequence>
<dbReference type="AlphaFoldDB" id="A0A6N7VPK0"/>
<evidence type="ECO:0000313" key="13">
    <source>
        <dbReference type="Proteomes" id="UP000470875"/>
    </source>
</evidence>
<comment type="subcellular location">
    <subcellularLocation>
        <location evidence="9">Cytoplasm</location>
    </subcellularLocation>
</comment>
<dbReference type="GO" id="GO:0019843">
    <property type="term" value="F:rRNA binding"/>
    <property type="evidence" value="ECO:0007669"/>
    <property type="project" value="UniProtKB-KW"/>
</dbReference>
<proteinExistence type="inferred from homology"/>
<dbReference type="SMART" id="SM00358">
    <property type="entry name" value="DSRM"/>
    <property type="match status" value="1"/>
</dbReference>
<protein>
    <recommendedName>
        <fullName evidence="9">Ribonuclease 3</fullName>
        <ecNumber evidence="9">3.1.26.3</ecNumber>
    </recommendedName>
    <alternativeName>
        <fullName evidence="9">Ribonuclease III</fullName>
        <shortName evidence="9">RNase III</shortName>
    </alternativeName>
</protein>
<evidence type="ECO:0000259" key="10">
    <source>
        <dbReference type="PROSITE" id="PS50137"/>
    </source>
</evidence>
<evidence type="ECO:0000256" key="3">
    <source>
        <dbReference type="ARBA" id="ARBA00022552"/>
    </source>
</evidence>
<dbReference type="Pfam" id="PF00035">
    <property type="entry name" value="dsrm"/>
    <property type="match status" value="1"/>
</dbReference>
<dbReference type="EMBL" id="VULO01000002">
    <property type="protein sequence ID" value="MSS83664.1"/>
    <property type="molecule type" value="Genomic_DNA"/>
</dbReference>
<evidence type="ECO:0000256" key="9">
    <source>
        <dbReference type="HAMAP-Rule" id="MF_00104"/>
    </source>
</evidence>
<keyword evidence="9" id="KW-0819">tRNA processing</keyword>
<dbReference type="CDD" id="cd00593">
    <property type="entry name" value="RIBOc"/>
    <property type="match status" value="1"/>
</dbReference>
<dbReference type="GO" id="GO:0010468">
    <property type="term" value="P:regulation of gene expression"/>
    <property type="evidence" value="ECO:0007669"/>
    <property type="project" value="TreeGrafter"/>
</dbReference>
<dbReference type="InterPro" id="IPR014720">
    <property type="entry name" value="dsRBD_dom"/>
</dbReference>
<dbReference type="SMART" id="SM00535">
    <property type="entry name" value="RIBOc"/>
    <property type="match status" value="1"/>
</dbReference>
<dbReference type="PROSITE" id="PS50137">
    <property type="entry name" value="DS_RBD"/>
    <property type="match status" value="1"/>
</dbReference>
<evidence type="ECO:0000259" key="11">
    <source>
        <dbReference type="PROSITE" id="PS50142"/>
    </source>
</evidence>
<keyword evidence="9" id="KW-0460">Magnesium</keyword>
<dbReference type="EC" id="3.1.26.3" evidence="9"/>
<keyword evidence="9" id="KW-0479">Metal-binding</keyword>
<dbReference type="RefSeq" id="WP_154543264.1">
    <property type="nucleotide sequence ID" value="NZ_VULO01000002.1"/>
</dbReference>
<dbReference type="CDD" id="cd10845">
    <property type="entry name" value="DSRM_RNAse_III_family"/>
    <property type="match status" value="1"/>
</dbReference>
<accession>A0A6N7VPK0</accession>
<evidence type="ECO:0000256" key="6">
    <source>
        <dbReference type="ARBA" id="ARBA00022759"/>
    </source>
</evidence>
<dbReference type="PROSITE" id="PS50142">
    <property type="entry name" value="RNASE_3_2"/>
    <property type="match status" value="1"/>
</dbReference>
<dbReference type="SUPFAM" id="SSF54768">
    <property type="entry name" value="dsRNA-binding domain-like"/>
    <property type="match status" value="1"/>
</dbReference>
<dbReference type="InterPro" id="IPR011907">
    <property type="entry name" value="RNase_III"/>
</dbReference>
<evidence type="ECO:0000256" key="5">
    <source>
        <dbReference type="ARBA" id="ARBA00022722"/>
    </source>
</evidence>
<dbReference type="InterPro" id="IPR000999">
    <property type="entry name" value="RNase_III_dom"/>
</dbReference>
<gene>
    <name evidence="9" type="primary">rnc</name>
    <name evidence="12" type="ORF">FYJ24_02570</name>
</gene>
<dbReference type="GO" id="GO:0005737">
    <property type="term" value="C:cytoplasm"/>
    <property type="evidence" value="ECO:0007669"/>
    <property type="project" value="UniProtKB-SubCell"/>
</dbReference>
<evidence type="ECO:0000313" key="12">
    <source>
        <dbReference type="EMBL" id="MSS83664.1"/>
    </source>
</evidence>
<organism evidence="12 13">
    <name type="scientific">Scrofimicrobium canadense</name>
    <dbReference type="NCBI Taxonomy" id="2652290"/>
    <lineage>
        <taxon>Bacteria</taxon>
        <taxon>Bacillati</taxon>
        <taxon>Actinomycetota</taxon>
        <taxon>Actinomycetes</taxon>
        <taxon>Actinomycetales</taxon>
        <taxon>Actinomycetaceae</taxon>
        <taxon>Scrofimicrobium</taxon>
    </lineage>
</organism>
<feature type="binding site" evidence="9">
    <location>
        <position position="52"/>
    </location>
    <ligand>
        <name>Mg(2+)</name>
        <dbReference type="ChEBI" id="CHEBI:18420"/>
    </ligand>
</feature>
<evidence type="ECO:0000256" key="8">
    <source>
        <dbReference type="ARBA" id="ARBA00022884"/>
    </source>
</evidence>
<dbReference type="PANTHER" id="PTHR11207:SF0">
    <property type="entry name" value="RIBONUCLEASE 3"/>
    <property type="match status" value="1"/>
</dbReference>
<keyword evidence="3 9" id="KW-0698">rRNA processing</keyword>